<organism evidence="1">
    <name type="scientific">Anguilla anguilla</name>
    <name type="common">European freshwater eel</name>
    <name type="synonym">Muraena anguilla</name>
    <dbReference type="NCBI Taxonomy" id="7936"/>
    <lineage>
        <taxon>Eukaryota</taxon>
        <taxon>Metazoa</taxon>
        <taxon>Chordata</taxon>
        <taxon>Craniata</taxon>
        <taxon>Vertebrata</taxon>
        <taxon>Euteleostomi</taxon>
        <taxon>Actinopterygii</taxon>
        <taxon>Neopterygii</taxon>
        <taxon>Teleostei</taxon>
        <taxon>Anguilliformes</taxon>
        <taxon>Anguillidae</taxon>
        <taxon>Anguilla</taxon>
    </lineage>
</organism>
<protein>
    <submittedName>
        <fullName evidence="1">Uncharacterized protein</fullName>
    </submittedName>
</protein>
<sequence length="19" mass="2268">MNIIMQNYVSAHCFPVRPF</sequence>
<dbReference type="AlphaFoldDB" id="A0A0E9R4G1"/>
<accession>A0A0E9R4G1</accession>
<name>A0A0E9R4G1_ANGAN</name>
<reference evidence="1" key="2">
    <citation type="journal article" date="2015" name="Fish Shellfish Immunol.">
        <title>Early steps in the European eel (Anguilla anguilla)-Vibrio vulnificus interaction in the gills: Role of the RtxA13 toxin.</title>
        <authorList>
            <person name="Callol A."/>
            <person name="Pajuelo D."/>
            <person name="Ebbesson L."/>
            <person name="Teles M."/>
            <person name="MacKenzie S."/>
            <person name="Amaro C."/>
        </authorList>
    </citation>
    <scope>NUCLEOTIDE SEQUENCE</scope>
</reference>
<reference evidence="1" key="1">
    <citation type="submission" date="2014-11" db="EMBL/GenBank/DDBJ databases">
        <authorList>
            <person name="Amaro Gonzalez C."/>
        </authorList>
    </citation>
    <scope>NUCLEOTIDE SEQUENCE</scope>
</reference>
<proteinExistence type="predicted"/>
<evidence type="ECO:0000313" key="1">
    <source>
        <dbReference type="EMBL" id="JAH23662.1"/>
    </source>
</evidence>
<dbReference type="EMBL" id="GBXM01084915">
    <property type="protein sequence ID" value="JAH23662.1"/>
    <property type="molecule type" value="Transcribed_RNA"/>
</dbReference>